<feature type="region of interest" description="Disordered" evidence="1">
    <location>
        <begin position="52"/>
        <end position="102"/>
    </location>
</feature>
<protein>
    <recommendedName>
        <fullName evidence="4">DUF5642 domain-containing protein</fullName>
    </recommendedName>
</protein>
<reference evidence="2 3" key="2">
    <citation type="submission" date="2019-07" db="EMBL/GenBank/DDBJ databases">
        <authorList>
            <person name="Huang Y."/>
        </authorList>
    </citation>
    <scope>NUCLEOTIDE SEQUENCE [LARGE SCALE GENOMIC DNA]</scope>
    <source>
        <strain evidence="2 3">HY188</strain>
    </source>
</reference>
<feature type="compositionally biased region" description="Low complexity" evidence="1">
    <location>
        <begin position="66"/>
        <end position="90"/>
    </location>
</feature>
<dbReference type="Proteomes" id="UP000317344">
    <property type="component" value="Chromosome"/>
</dbReference>
<dbReference type="EMBL" id="CP041765">
    <property type="protein sequence ID" value="QDQ97616.1"/>
    <property type="molecule type" value="Genomic_DNA"/>
</dbReference>
<dbReference type="RefSeq" id="WP_143908481.1">
    <property type="nucleotide sequence ID" value="NZ_CP041765.1"/>
</dbReference>
<organism evidence="2 3">
    <name type="scientific">Tomitella fengzijianii</name>
    <dbReference type="NCBI Taxonomy" id="2597660"/>
    <lineage>
        <taxon>Bacteria</taxon>
        <taxon>Bacillati</taxon>
        <taxon>Actinomycetota</taxon>
        <taxon>Actinomycetes</taxon>
        <taxon>Mycobacteriales</taxon>
        <taxon>Tomitella</taxon>
    </lineage>
</organism>
<feature type="region of interest" description="Disordered" evidence="1">
    <location>
        <begin position="129"/>
        <end position="157"/>
    </location>
</feature>
<dbReference type="KEGG" id="toy:FO059_10130"/>
<name>A0A516X3H1_9ACTN</name>
<accession>A0A516X3H1</accession>
<keyword evidence="3" id="KW-1185">Reference proteome</keyword>
<evidence type="ECO:0000313" key="3">
    <source>
        <dbReference type="Proteomes" id="UP000317344"/>
    </source>
</evidence>
<evidence type="ECO:0000256" key="1">
    <source>
        <dbReference type="SAM" id="MobiDB-lite"/>
    </source>
</evidence>
<evidence type="ECO:0000313" key="2">
    <source>
        <dbReference type="EMBL" id="QDQ97616.1"/>
    </source>
</evidence>
<dbReference type="AlphaFoldDB" id="A0A516X3H1"/>
<gene>
    <name evidence="2" type="ORF">FO059_10130</name>
</gene>
<reference evidence="2 3" key="1">
    <citation type="submission" date="2019-07" db="EMBL/GenBank/DDBJ databases">
        <title>Tomitella cavernea sp. nov., an actinomycete isolated from soil.</title>
        <authorList>
            <person name="Cheng J."/>
        </authorList>
    </citation>
    <scope>NUCLEOTIDE SEQUENCE [LARGE SCALE GENOMIC DNA]</scope>
    <source>
        <strain evidence="2 3">HY188</strain>
    </source>
</reference>
<feature type="region of interest" description="Disordered" evidence="1">
    <location>
        <begin position="1"/>
        <end position="21"/>
    </location>
</feature>
<proteinExistence type="predicted"/>
<sequence>MRSFVVDGIRRGPGRPGRPARAAGGVAALCCAAALLAGGCSSTVAGQAYPAAGGGGDAHPAPPTAAAPGTTTAPATPSTTAPSAPPQATTSVPGAQPGALDRLLPQPAAFPAGFADSAAVLSHHNAVSASEDLSGEQRGARTRPVQCAPGSQPPGPDDLAVITSTNAADNTTIAVQLERVPTDLTEFESRIDGCTKVQSNRFGAESKITRSLLDVPDVADHHVVAYEQKVRSGAGEPSIEQRSTTLAAQVDDVRIFVVGMNQHGRPPAAEDLSDLLAEAIDSVRAD</sequence>
<evidence type="ECO:0008006" key="4">
    <source>
        <dbReference type="Google" id="ProtNLM"/>
    </source>
</evidence>